<dbReference type="SUPFAM" id="SSF90123">
    <property type="entry name" value="ABC transporter transmembrane region"/>
    <property type="match status" value="1"/>
</dbReference>
<comment type="subcellular location">
    <subcellularLocation>
        <location evidence="1">Membrane</location>
        <topology evidence="1">Multi-pass membrane protein</topology>
    </subcellularLocation>
</comment>
<dbReference type="GO" id="GO:0016020">
    <property type="term" value="C:membrane"/>
    <property type="evidence" value="ECO:0007669"/>
    <property type="project" value="UniProtKB-SubCell"/>
</dbReference>
<dbReference type="FunFam" id="3.40.50.300:FF:000287">
    <property type="entry name" value="Multidrug ABC transporter ATP-binding protein"/>
    <property type="match status" value="1"/>
</dbReference>
<protein>
    <submittedName>
        <fullName evidence="12">Uncharacterized ABC transporter ATP-binding protein YknV</fullName>
    </submittedName>
</protein>
<dbReference type="GO" id="GO:0005524">
    <property type="term" value="F:ATP binding"/>
    <property type="evidence" value="ECO:0007669"/>
    <property type="project" value="UniProtKB-KW"/>
</dbReference>
<feature type="transmembrane region" description="Helical" evidence="9">
    <location>
        <begin position="53"/>
        <end position="72"/>
    </location>
</feature>
<comment type="caution">
    <text evidence="12">The sequence shown here is derived from an EMBL/GenBank/DDBJ whole genome shotgun (WGS) entry which is preliminary data.</text>
</comment>
<evidence type="ECO:0000259" key="11">
    <source>
        <dbReference type="PROSITE" id="PS50929"/>
    </source>
</evidence>
<evidence type="ECO:0000256" key="8">
    <source>
        <dbReference type="ARBA" id="ARBA00024363"/>
    </source>
</evidence>
<feature type="domain" description="ABC transmembrane type-1" evidence="11">
    <location>
        <begin position="1"/>
        <end position="222"/>
    </location>
</feature>
<evidence type="ECO:0000313" key="13">
    <source>
        <dbReference type="Proteomes" id="UP001174909"/>
    </source>
</evidence>
<keyword evidence="6 9" id="KW-1133">Transmembrane helix</keyword>
<evidence type="ECO:0000256" key="2">
    <source>
        <dbReference type="ARBA" id="ARBA00022448"/>
    </source>
</evidence>
<keyword evidence="4" id="KW-0547">Nucleotide-binding</keyword>
<dbReference type="PROSITE" id="PS50893">
    <property type="entry name" value="ABC_TRANSPORTER_2"/>
    <property type="match status" value="1"/>
</dbReference>
<accession>A0AA35SIW3</accession>
<evidence type="ECO:0000256" key="7">
    <source>
        <dbReference type="ARBA" id="ARBA00023136"/>
    </source>
</evidence>
<gene>
    <name evidence="12" type="ORF">GBAR_LOCUS17538</name>
</gene>
<keyword evidence="5 12" id="KW-0067">ATP-binding</keyword>
<dbReference type="GO" id="GO:0016887">
    <property type="term" value="F:ATP hydrolysis activity"/>
    <property type="evidence" value="ECO:0007669"/>
    <property type="project" value="InterPro"/>
</dbReference>
<dbReference type="Proteomes" id="UP001174909">
    <property type="component" value="Unassembled WGS sequence"/>
</dbReference>
<evidence type="ECO:0000256" key="3">
    <source>
        <dbReference type="ARBA" id="ARBA00022692"/>
    </source>
</evidence>
<feature type="transmembrane region" description="Helical" evidence="9">
    <location>
        <begin position="78"/>
        <end position="96"/>
    </location>
</feature>
<dbReference type="Gene3D" id="3.40.50.300">
    <property type="entry name" value="P-loop containing nucleotide triphosphate hydrolases"/>
    <property type="match status" value="1"/>
</dbReference>
<comment type="similarity">
    <text evidence="8">Belongs to the ABC transporter superfamily. ABCB family. Heavy Metal importer (TC 3.A.1.210) subfamily.</text>
</comment>
<evidence type="ECO:0000256" key="6">
    <source>
        <dbReference type="ARBA" id="ARBA00022989"/>
    </source>
</evidence>
<dbReference type="InterPro" id="IPR027417">
    <property type="entry name" value="P-loop_NTPase"/>
</dbReference>
<organism evidence="12 13">
    <name type="scientific">Geodia barretti</name>
    <name type="common">Barrett's horny sponge</name>
    <dbReference type="NCBI Taxonomy" id="519541"/>
    <lineage>
        <taxon>Eukaryota</taxon>
        <taxon>Metazoa</taxon>
        <taxon>Porifera</taxon>
        <taxon>Demospongiae</taxon>
        <taxon>Heteroscleromorpha</taxon>
        <taxon>Tetractinellida</taxon>
        <taxon>Astrophorina</taxon>
        <taxon>Geodiidae</taxon>
        <taxon>Geodia</taxon>
    </lineage>
</organism>
<name>A0AA35SIW3_GEOBA</name>
<feature type="transmembrane region" description="Helical" evidence="9">
    <location>
        <begin position="166"/>
        <end position="185"/>
    </location>
</feature>
<dbReference type="AlphaFoldDB" id="A0AA35SIW3"/>
<dbReference type="CDD" id="cd18545">
    <property type="entry name" value="ABC_6TM_YknV_like"/>
    <property type="match status" value="1"/>
</dbReference>
<dbReference type="InterPro" id="IPR039421">
    <property type="entry name" value="Type_1_exporter"/>
</dbReference>
<dbReference type="GO" id="GO:0015421">
    <property type="term" value="F:ABC-type oligopeptide transporter activity"/>
    <property type="evidence" value="ECO:0007669"/>
    <property type="project" value="TreeGrafter"/>
</dbReference>
<dbReference type="EMBL" id="CASHTH010002505">
    <property type="protein sequence ID" value="CAI8030905.1"/>
    <property type="molecule type" value="Genomic_DNA"/>
</dbReference>
<evidence type="ECO:0000256" key="4">
    <source>
        <dbReference type="ARBA" id="ARBA00022741"/>
    </source>
</evidence>
<keyword evidence="2" id="KW-0813">Transport</keyword>
<dbReference type="SUPFAM" id="SSF52540">
    <property type="entry name" value="P-loop containing nucleoside triphosphate hydrolases"/>
    <property type="match status" value="1"/>
</dbReference>
<evidence type="ECO:0000259" key="10">
    <source>
        <dbReference type="PROSITE" id="PS50893"/>
    </source>
</evidence>
<feature type="domain" description="ABC transporter" evidence="10">
    <location>
        <begin position="256"/>
        <end position="490"/>
    </location>
</feature>
<dbReference type="Gene3D" id="1.20.1560.10">
    <property type="entry name" value="ABC transporter type 1, transmembrane domain"/>
    <property type="match status" value="1"/>
</dbReference>
<dbReference type="PROSITE" id="PS00211">
    <property type="entry name" value="ABC_TRANSPORTER_1"/>
    <property type="match status" value="1"/>
</dbReference>
<dbReference type="PROSITE" id="PS50929">
    <property type="entry name" value="ABC_TM1F"/>
    <property type="match status" value="1"/>
</dbReference>
<sequence length="515" mass="57426">MARVGQSILYSLRTQMFSHLQDMSPSFYHRTAVGRIMSRSQSDVLQLQETFEMLVLALADVLTLAFIVIYMLAVDWQLAVVSLSIVPVLFFILGYWQRFARRSFMRIRRAIAMVNGEYNQNITGVRVVQSLNRQDENLNHFKELNQEHLDANLQASRFSGGLQPMVEFLIGIGMGFGIVLVGGMLANSGSLEWGVLVAFALWIQRFFEPVRHLTMQYGVFQRSMAAGVRIFELLDLDPEVNDKPDAIDMPPIRGEVRFEDVNFHYVEGVEVLQDINLHINPGENVALVGSTGAGKSTMVTLVHRFADVTNGKITIDGYDLRDVKRESFVGQMSMVLQEPYLFSGNVKDNIRYCYENTTDDDVIAAAKTVGAHDFIMALEDGYDTILAERGVNLSVGQRQLVSFARAIVGDPRIIVLDEATANIDTHTEILIQEALSHVLAGRTSIVIAHRLSTIRNADKIVVLDKGRIVEVGRHEELLRRNGVYGRLYAINYGLAHGNGVEPEGGALIPAPADND</sequence>
<dbReference type="PANTHER" id="PTHR43394">
    <property type="entry name" value="ATP-DEPENDENT PERMEASE MDL1, MITOCHONDRIAL"/>
    <property type="match status" value="1"/>
</dbReference>
<keyword evidence="7 9" id="KW-0472">Membrane</keyword>
<dbReference type="InterPro" id="IPR017871">
    <property type="entry name" value="ABC_transporter-like_CS"/>
</dbReference>
<evidence type="ECO:0000256" key="5">
    <source>
        <dbReference type="ARBA" id="ARBA00022840"/>
    </source>
</evidence>
<evidence type="ECO:0000256" key="9">
    <source>
        <dbReference type="SAM" id="Phobius"/>
    </source>
</evidence>
<dbReference type="Pfam" id="PF00005">
    <property type="entry name" value="ABC_tran"/>
    <property type="match status" value="1"/>
</dbReference>
<evidence type="ECO:0000313" key="12">
    <source>
        <dbReference type="EMBL" id="CAI8030905.1"/>
    </source>
</evidence>
<keyword evidence="3 9" id="KW-0812">Transmembrane</keyword>
<dbReference type="InterPro" id="IPR011527">
    <property type="entry name" value="ABC1_TM_dom"/>
</dbReference>
<dbReference type="InterPro" id="IPR003439">
    <property type="entry name" value="ABC_transporter-like_ATP-bd"/>
</dbReference>
<dbReference type="PANTHER" id="PTHR43394:SF1">
    <property type="entry name" value="ATP-BINDING CASSETTE SUB-FAMILY B MEMBER 10, MITOCHONDRIAL"/>
    <property type="match status" value="1"/>
</dbReference>
<keyword evidence="13" id="KW-1185">Reference proteome</keyword>
<dbReference type="CDD" id="cd03254">
    <property type="entry name" value="ABCC_Glucan_exporter_like"/>
    <property type="match status" value="1"/>
</dbReference>
<dbReference type="InterPro" id="IPR003593">
    <property type="entry name" value="AAA+_ATPase"/>
</dbReference>
<reference evidence="12" key="1">
    <citation type="submission" date="2023-03" db="EMBL/GenBank/DDBJ databases">
        <authorList>
            <person name="Steffen K."/>
            <person name="Cardenas P."/>
        </authorList>
    </citation>
    <scope>NUCLEOTIDE SEQUENCE</scope>
</reference>
<proteinExistence type="inferred from homology"/>
<dbReference type="SMART" id="SM00382">
    <property type="entry name" value="AAA"/>
    <property type="match status" value="1"/>
</dbReference>
<evidence type="ECO:0000256" key="1">
    <source>
        <dbReference type="ARBA" id="ARBA00004141"/>
    </source>
</evidence>
<dbReference type="InterPro" id="IPR036640">
    <property type="entry name" value="ABC1_TM_sf"/>
</dbReference>
<dbReference type="Pfam" id="PF00664">
    <property type="entry name" value="ABC_membrane"/>
    <property type="match status" value="1"/>
</dbReference>